<evidence type="ECO:0000313" key="2">
    <source>
        <dbReference type="EMBL" id="KAL2784259.1"/>
    </source>
</evidence>
<accession>A0ABR4FLZ4</accession>
<feature type="compositionally biased region" description="Basic residues" evidence="1">
    <location>
        <begin position="37"/>
        <end position="52"/>
    </location>
</feature>
<feature type="region of interest" description="Disordered" evidence="1">
    <location>
        <begin position="1"/>
        <end position="52"/>
    </location>
</feature>
<evidence type="ECO:0008006" key="4">
    <source>
        <dbReference type="Google" id="ProtNLM"/>
    </source>
</evidence>
<name>A0ABR4FLZ4_9EURO</name>
<organism evidence="2 3">
    <name type="scientific">Aspergillus keveii</name>
    <dbReference type="NCBI Taxonomy" id="714993"/>
    <lineage>
        <taxon>Eukaryota</taxon>
        <taxon>Fungi</taxon>
        <taxon>Dikarya</taxon>
        <taxon>Ascomycota</taxon>
        <taxon>Pezizomycotina</taxon>
        <taxon>Eurotiomycetes</taxon>
        <taxon>Eurotiomycetidae</taxon>
        <taxon>Eurotiales</taxon>
        <taxon>Aspergillaceae</taxon>
        <taxon>Aspergillus</taxon>
        <taxon>Aspergillus subgen. Nidulantes</taxon>
    </lineage>
</organism>
<gene>
    <name evidence="2" type="ORF">BJX66DRAFT_316961</name>
</gene>
<comment type="caution">
    <text evidence="2">The sequence shown here is derived from an EMBL/GenBank/DDBJ whole genome shotgun (WGS) entry which is preliminary data.</text>
</comment>
<proteinExistence type="predicted"/>
<keyword evidence="3" id="KW-1185">Reference proteome</keyword>
<dbReference type="EMBL" id="JBFTWV010000187">
    <property type="protein sequence ID" value="KAL2784259.1"/>
    <property type="molecule type" value="Genomic_DNA"/>
</dbReference>
<sequence>MMENSVTPLSLTLGEGEAHRISDQHAHCDEEAEANKQRRKVQNRKNQRARRLRIRVQDPRYVQPARLFQVRRWRLDETDELPFPDTLSPSKSATVTYISPRSPHSHIQISASMPKHAGMTQEPPPTALIYTQTSLTRPPVIFPLSTDHLLHLVLVSPWDGSRLRFFVQIELAVKQQTIQIPTDTASGRIMGLHHTKLPVTIPGLDPYYRHESRKSFGKVTADP</sequence>
<feature type="compositionally biased region" description="Basic and acidic residues" evidence="1">
    <location>
        <begin position="16"/>
        <end position="36"/>
    </location>
</feature>
<dbReference type="Proteomes" id="UP001610563">
    <property type="component" value="Unassembled WGS sequence"/>
</dbReference>
<feature type="compositionally biased region" description="Polar residues" evidence="1">
    <location>
        <begin position="1"/>
        <end position="10"/>
    </location>
</feature>
<evidence type="ECO:0000256" key="1">
    <source>
        <dbReference type="SAM" id="MobiDB-lite"/>
    </source>
</evidence>
<reference evidence="2 3" key="1">
    <citation type="submission" date="2024-07" db="EMBL/GenBank/DDBJ databases">
        <title>Section-level genome sequencing and comparative genomics of Aspergillus sections Usti and Cavernicolus.</title>
        <authorList>
            <consortium name="Lawrence Berkeley National Laboratory"/>
            <person name="Nybo J.L."/>
            <person name="Vesth T.C."/>
            <person name="Theobald S."/>
            <person name="Frisvad J.C."/>
            <person name="Larsen T.O."/>
            <person name="Kjaerboelling I."/>
            <person name="Rothschild-Mancinelli K."/>
            <person name="Lyhne E.K."/>
            <person name="Kogle M.E."/>
            <person name="Barry K."/>
            <person name="Clum A."/>
            <person name="Na H."/>
            <person name="Ledsgaard L."/>
            <person name="Lin J."/>
            <person name="Lipzen A."/>
            <person name="Kuo A."/>
            <person name="Riley R."/>
            <person name="Mondo S."/>
            <person name="Labutti K."/>
            <person name="Haridas S."/>
            <person name="Pangalinan J."/>
            <person name="Salamov A.A."/>
            <person name="Simmons B.A."/>
            <person name="Magnuson J.K."/>
            <person name="Chen J."/>
            <person name="Drula E."/>
            <person name="Henrissat B."/>
            <person name="Wiebenga A."/>
            <person name="Lubbers R.J."/>
            <person name="Gomes A.C."/>
            <person name="Makela M.R."/>
            <person name="Stajich J."/>
            <person name="Grigoriev I.V."/>
            <person name="Mortensen U.H."/>
            <person name="De Vries R.P."/>
            <person name="Baker S.E."/>
            <person name="Andersen M.R."/>
        </authorList>
    </citation>
    <scope>NUCLEOTIDE SEQUENCE [LARGE SCALE GENOMIC DNA]</scope>
    <source>
        <strain evidence="2 3">CBS 209.92</strain>
    </source>
</reference>
<evidence type="ECO:0000313" key="3">
    <source>
        <dbReference type="Proteomes" id="UP001610563"/>
    </source>
</evidence>
<protein>
    <recommendedName>
        <fullName evidence="4">BZIP domain-containing protein</fullName>
    </recommendedName>
</protein>